<dbReference type="OMA" id="GENTCND"/>
<evidence type="ECO:0000256" key="1">
    <source>
        <dbReference type="SAM" id="MobiDB-lite"/>
    </source>
</evidence>
<evidence type="ECO:0000313" key="3">
    <source>
        <dbReference type="RefSeq" id="XP_016487008.1"/>
    </source>
</evidence>
<dbReference type="PaxDb" id="4097-A0A1S4BDV1"/>
<gene>
    <name evidence="3" type="primary">LOC107807188</name>
</gene>
<reference evidence="2" key="1">
    <citation type="journal article" date="2014" name="Nat. Commun.">
        <title>The tobacco genome sequence and its comparison with those of tomato and potato.</title>
        <authorList>
            <person name="Sierro N."/>
            <person name="Battey J.N."/>
            <person name="Ouadi S."/>
            <person name="Bakaher N."/>
            <person name="Bovet L."/>
            <person name="Willig A."/>
            <person name="Goepfert S."/>
            <person name="Peitsch M.C."/>
            <person name="Ivanov N.V."/>
        </authorList>
    </citation>
    <scope>NUCLEOTIDE SEQUENCE [LARGE SCALE GENOMIC DNA]</scope>
</reference>
<dbReference type="RefSeq" id="XP_016487008.1">
    <property type="nucleotide sequence ID" value="XM_016631522.2"/>
</dbReference>
<keyword evidence="2" id="KW-1185">Reference proteome</keyword>
<reference evidence="3" key="2">
    <citation type="submission" date="2025-08" db="UniProtKB">
        <authorList>
            <consortium name="RefSeq"/>
        </authorList>
    </citation>
    <scope>IDENTIFICATION</scope>
    <source>
        <tissue evidence="3">Leaf</tissue>
    </source>
</reference>
<organism evidence="2 3">
    <name type="scientific">Nicotiana tabacum</name>
    <name type="common">Common tobacco</name>
    <dbReference type="NCBI Taxonomy" id="4097"/>
    <lineage>
        <taxon>Eukaryota</taxon>
        <taxon>Viridiplantae</taxon>
        <taxon>Streptophyta</taxon>
        <taxon>Embryophyta</taxon>
        <taxon>Tracheophyta</taxon>
        <taxon>Spermatophyta</taxon>
        <taxon>Magnoliopsida</taxon>
        <taxon>eudicotyledons</taxon>
        <taxon>Gunneridae</taxon>
        <taxon>Pentapetalae</taxon>
        <taxon>asterids</taxon>
        <taxon>lamiids</taxon>
        <taxon>Solanales</taxon>
        <taxon>Solanaceae</taxon>
        <taxon>Nicotianoideae</taxon>
        <taxon>Nicotianeae</taxon>
        <taxon>Nicotiana</taxon>
    </lineage>
</organism>
<feature type="compositionally biased region" description="Low complexity" evidence="1">
    <location>
        <begin position="41"/>
        <end position="52"/>
    </location>
</feature>
<dbReference type="Proteomes" id="UP000790787">
    <property type="component" value="Chromosome 19"/>
</dbReference>
<dbReference type="OrthoDB" id="1917528at2759"/>
<dbReference type="GeneID" id="107807188"/>
<evidence type="ECO:0000313" key="2">
    <source>
        <dbReference type="Proteomes" id="UP000790787"/>
    </source>
</evidence>
<dbReference type="STRING" id="4097.A0A1S4BDV1"/>
<dbReference type="PANTHER" id="PTHR34112">
    <property type="entry name" value="C-JUN-AMINO-TERMINAL KINASE-INTERACTING PROTEIN"/>
    <property type="match status" value="1"/>
</dbReference>
<proteinExistence type="predicted"/>
<protein>
    <submittedName>
        <fullName evidence="3">Uncharacterized protein LOC107807188</fullName>
    </submittedName>
</protein>
<dbReference type="KEGG" id="nta:107807188"/>
<feature type="region of interest" description="Disordered" evidence="1">
    <location>
        <begin position="22"/>
        <end position="94"/>
    </location>
</feature>
<feature type="compositionally biased region" description="Polar residues" evidence="1">
    <location>
        <begin position="68"/>
        <end position="87"/>
    </location>
</feature>
<sequence>MERSEPTLAPQWLRSGRHVTCSVTASSSLHSDDPAPSKLANNRSLSMNMSNNKLRHPAASDRAISPHTRWNSNGSSSPNLRSYSSFRSPRHRNMDKDINKYHEKSTLGNHRSRDLPDTLRKHHWEIFEEEGLRHSQSVISGRISEKWPKNLGTAGKINPTDNNGPLASVNSVDNAIDRGIQPLATEERQASPGFGRVRSPGLGTMTQGLPTGASGTTGNKSASSLADIMTVAGNNNPGISSVKQGASSGPSSPISIKAISRGLNMAETVAKGPPCAQTTSQLSHANQRLEELAMKQSRQLIPLKPLVAKSLVPNPSDKPRTKVEQLQQTVSSSPVNHSIPSKLHIFKPTRERNGVSYGVNSNLSPNAHSKGPNTLLAVPVSASTQGPTNNVASSTSERKPVGLMVEKRLSSQARSRNDFFNLMRKKSIASSSAVNGAGCAVSPPLDKSGISEVLTAPGIPQDQDAALSEERSRIENSTEILGENTCNDDSYEGKNSTNKSFSKADAILCSEEEEAAFLRSLGWEENADEGGLTEEEISSFYRDVTKYINSKLSLKVMQGVQSGFILPLHSGIGDVGGLYLELLRKVGKEFPKDDPYVSVKMLVCLTRQKKLLC</sequence>
<accession>A0A1S4BDV1</accession>
<name>A0A1S4BDV1_TOBAC</name>
<dbReference type="PANTHER" id="PTHR34112:SF15">
    <property type="match status" value="1"/>
</dbReference>
<dbReference type="AlphaFoldDB" id="A0A1S4BDV1"/>
<dbReference type="RefSeq" id="XP_016487008.1">
    <property type="nucleotide sequence ID" value="XM_016631522.1"/>
</dbReference>